<reference evidence="2" key="1">
    <citation type="journal article" date="2019" name="Int. J. Syst. Evol. Microbiol.">
        <title>The Global Catalogue of Microorganisms (GCM) 10K type strain sequencing project: providing services to taxonomists for standard genome sequencing and annotation.</title>
        <authorList>
            <consortium name="The Broad Institute Genomics Platform"/>
            <consortium name="The Broad Institute Genome Sequencing Center for Infectious Disease"/>
            <person name="Wu L."/>
            <person name="Ma J."/>
        </authorList>
    </citation>
    <scope>NUCLEOTIDE SEQUENCE [LARGE SCALE GENOMIC DNA]</scope>
    <source>
        <strain evidence="2">JCM 16902</strain>
    </source>
</reference>
<evidence type="ECO:0000313" key="1">
    <source>
        <dbReference type="EMBL" id="GAA3621814.1"/>
    </source>
</evidence>
<dbReference type="RefSeq" id="WP_231487001.1">
    <property type="nucleotide sequence ID" value="NZ_JAJOMA010000019.1"/>
</dbReference>
<proteinExistence type="predicted"/>
<sequence>MRKSLGDKRKYISGRQVDEVVFLYSDALHIAEDPSHPMHRRVKIFANDDFGFNRVTVERPLKLRFEVSEASILIAEESRAISNHIDLRKLTEVLKTLFGQKWETKNVAFAHVREAMGQAGLEWSSKAAFLAGMRDVLGVRDPNGEIQMKKDLPEPDPELRDFENIPIAQDQDAYMKREVLPYASDAWIDSDKTKVGYSINFARHFLFVHSTALFSGD</sequence>
<evidence type="ECO:0000313" key="2">
    <source>
        <dbReference type="Proteomes" id="UP001501074"/>
    </source>
</evidence>
<accession>A0ABP6ZZJ6</accession>
<organism evidence="1 2">
    <name type="scientific">Kineosporia mesophila</name>
    <dbReference type="NCBI Taxonomy" id="566012"/>
    <lineage>
        <taxon>Bacteria</taxon>
        <taxon>Bacillati</taxon>
        <taxon>Actinomycetota</taxon>
        <taxon>Actinomycetes</taxon>
        <taxon>Kineosporiales</taxon>
        <taxon>Kineosporiaceae</taxon>
        <taxon>Kineosporia</taxon>
    </lineage>
</organism>
<keyword evidence="2" id="KW-1185">Reference proteome</keyword>
<protein>
    <submittedName>
        <fullName evidence="1">Uncharacterized protein</fullName>
    </submittedName>
</protein>
<gene>
    <name evidence="1" type="ORF">GCM10022223_43420</name>
</gene>
<comment type="caution">
    <text evidence="1">The sequence shown here is derived from an EMBL/GenBank/DDBJ whole genome shotgun (WGS) entry which is preliminary data.</text>
</comment>
<dbReference type="Proteomes" id="UP001501074">
    <property type="component" value="Unassembled WGS sequence"/>
</dbReference>
<dbReference type="EMBL" id="BAAAZO010000008">
    <property type="protein sequence ID" value="GAA3621814.1"/>
    <property type="molecule type" value="Genomic_DNA"/>
</dbReference>
<name>A0ABP6ZZJ6_9ACTN</name>